<comment type="subcellular location">
    <subcellularLocation>
        <location evidence="1">Membrane</location>
        <topology evidence="1">Multi-pass membrane protein</topology>
    </subcellularLocation>
</comment>
<evidence type="ECO:0000256" key="5">
    <source>
        <dbReference type="ARBA" id="ARBA00022989"/>
    </source>
</evidence>
<feature type="compositionally biased region" description="Basic and acidic residues" evidence="7">
    <location>
        <begin position="7"/>
        <end position="31"/>
    </location>
</feature>
<feature type="transmembrane region" description="Helical" evidence="8">
    <location>
        <begin position="276"/>
        <end position="298"/>
    </location>
</feature>
<gene>
    <name evidence="10" type="primary">AGP3_1</name>
    <name evidence="10" type="ORF">LOC62_05G006806</name>
</gene>
<evidence type="ECO:0000256" key="7">
    <source>
        <dbReference type="SAM" id="MobiDB-lite"/>
    </source>
</evidence>
<organism evidence="10 11">
    <name type="scientific">Vanrija pseudolonga</name>
    <dbReference type="NCBI Taxonomy" id="143232"/>
    <lineage>
        <taxon>Eukaryota</taxon>
        <taxon>Fungi</taxon>
        <taxon>Dikarya</taxon>
        <taxon>Basidiomycota</taxon>
        <taxon>Agaricomycotina</taxon>
        <taxon>Tremellomycetes</taxon>
        <taxon>Trichosporonales</taxon>
        <taxon>Trichosporonaceae</taxon>
        <taxon>Vanrija</taxon>
    </lineage>
</organism>
<keyword evidence="2" id="KW-0813">Transport</keyword>
<dbReference type="PANTHER" id="PTHR43341">
    <property type="entry name" value="AMINO ACID PERMEASE"/>
    <property type="match status" value="1"/>
</dbReference>
<dbReference type="FunFam" id="1.20.1740.10:FF:000001">
    <property type="entry name" value="Amino acid permease"/>
    <property type="match status" value="1"/>
</dbReference>
<reference evidence="10" key="1">
    <citation type="submission" date="2023-10" db="EMBL/GenBank/DDBJ databases">
        <authorList>
            <person name="Noh H."/>
        </authorList>
    </citation>
    <scope>NUCLEOTIDE SEQUENCE</scope>
    <source>
        <strain evidence="10">DUCC4014</strain>
    </source>
</reference>
<name>A0AAF1BNL1_9TREE</name>
<evidence type="ECO:0000313" key="11">
    <source>
        <dbReference type="Proteomes" id="UP000827549"/>
    </source>
</evidence>
<proteinExistence type="predicted"/>
<keyword evidence="4" id="KW-0029">Amino-acid transport</keyword>
<evidence type="ECO:0000256" key="3">
    <source>
        <dbReference type="ARBA" id="ARBA00022692"/>
    </source>
</evidence>
<evidence type="ECO:0000256" key="8">
    <source>
        <dbReference type="SAM" id="Phobius"/>
    </source>
</evidence>
<feature type="transmembrane region" description="Helical" evidence="8">
    <location>
        <begin position="234"/>
        <end position="255"/>
    </location>
</feature>
<dbReference type="PIRSF" id="PIRSF006060">
    <property type="entry name" value="AA_transporter"/>
    <property type="match status" value="1"/>
</dbReference>
<evidence type="ECO:0000256" key="6">
    <source>
        <dbReference type="ARBA" id="ARBA00023136"/>
    </source>
</evidence>
<dbReference type="Pfam" id="PF00324">
    <property type="entry name" value="AA_permease"/>
    <property type="match status" value="1"/>
</dbReference>
<dbReference type="EMBL" id="CP086718">
    <property type="protein sequence ID" value="WOO83279.1"/>
    <property type="molecule type" value="Genomic_DNA"/>
</dbReference>
<keyword evidence="11" id="KW-1185">Reference proteome</keyword>
<evidence type="ECO:0000256" key="1">
    <source>
        <dbReference type="ARBA" id="ARBA00004141"/>
    </source>
</evidence>
<dbReference type="RefSeq" id="XP_062629305.1">
    <property type="nucleotide sequence ID" value="XM_062773321.1"/>
</dbReference>
<dbReference type="Gene3D" id="1.20.1740.10">
    <property type="entry name" value="Amino acid/polyamine transporter I"/>
    <property type="match status" value="1"/>
</dbReference>
<keyword evidence="6 8" id="KW-0472">Membrane</keyword>
<evidence type="ECO:0000313" key="10">
    <source>
        <dbReference type="EMBL" id="WOO83279.1"/>
    </source>
</evidence>
<dbReference type="Proteomes" id="UP000827549">
    <property type="component" value="Chromosome 5"/>
</dbReference>
<feature type="transmembrane region" description="Helical" evidence="8">
    <location>
        <begin position="164"/>
        <end position="184"/>
    </location>
</feature>
<feature type="transmembrane region" description="Helical" evidence="8">
    <location>
        <begin position="369"/>
        <end position="391"/>
    </location>
</feature>
<feature type="transmembrane region" description="Helical" evidence="8">
    <location>
        <begin position="446"/>
        <end position="467"/>
    </location>
</feature>
<feature type="transmembrane region" description="Helical" evidence="8">
    <location>
        <begin position="329"/>
        <end position="348"/>
    </location>
</feature>
<dbReference type="InterPro" id="IPR004840">
    <property type="entry name" value="Amino_acid_permease_CS"/>
</dbReference>
<feature type="transmembrane region" description="Helical" evidence="8">
    <location>
        <begin position="403"/>
        <end position="426"/>
    </location>
</feature>
<dbReference type="GO" id="GO:0016020">
    <property type="term" value="C:membrane"/>
    <property type="evidence" value="ECO:0007669"/>
    <property type="project" value="UniProtKB-SubCell"/>
</dbReference>
<dbReference type="PROSITE" id="PS00218">
    <property type="entry name" value="AMINO_ACID_PERMEASE_1"/>
    <property type="match status" value="1"/>
</dbReference>
<dbReference type="GeneID" id="87809981"/>
<dbReference type="AlphaFoldDB" id="A0AAF1BNL1"/>
<dbReference type="PANTHER" id="PTHR43341:SF26">
    <property type="entry name" value="GENERAL AMINO ACID PERMEASE AGP3"/>
    <property type="match status" value="1"/>
</dbReference>
<feature type="region of interest" description="Disordered" evidence="7">
    <location>
        <begin position="1"/>
        <end position="37"/>
    </location>
</feature>
<accession>A0AAF1BNL1</accession>
<feature type="transmembrane region" description="Helical" evidence="8">
    <location>
        <begin position="81"/>
        <end position="101"/>
    </location>
</feature>
<feature type="transmembrane region" description="Helical" evidence="8">
    <location>
        <begin position="479"/>
        <end position="499"/>
    </location>
</feature>
<dbReference type="GO" id="GO:0015171">
    <property type="term" value="F:amino acid transmembrane transporter activity"/>
    <property type="evidence" value="ECO:0007669"/>
    <property type="project" value="TreeGrafter"/>
</dbReference>
<protein>
    <submittedName>
        <fullName evidence="10">General amino acid permease AGP3</fullName>
    </submittedName>
</protein>
<feature type="transmembrane region" description="Helical" evidence="8">
    <location>
        <begin position="121"/>
        <end position="144"/>
    </location>
</feature>
<feature type="transmembrane region" description="Helical" evidence="8">
    <location>
        <begin position="56"/>
        <end position="75"/>
    </location>
</feature>
<feature type="transmembrane region" description="Helical" evidence="8">
    <location>
        <begin position="196"/>
        <end position="214"/>
    </location>
</feature>
<dbReference type="InterPro" id="IPR050524">
    <property type="entry name" value="APC_YAT"/>
</dbReference>
<evidence type="ECO:0000259" key="9">
    <source>
        <dbReference type="Pfam" id="PF00324"/>
    </source>
</evidence>
<keyword evidence="5 8" id="KW-1133">Transmembrane helix</keyword>
<dbReference type="InterPro" id="IPR004841">
    <property type="entry name" value="AA-permease/SLC12A_dom"/>
</dbReference>
<keyword evidence="3 8" id="KW-0812">Transmembrane</keyword>
<evidence type="ECO:0000256" key="2">
    <source>
        <dbReference type="ARBA" id="ARBA00022448"/>
    </source>
</evidence>
<sequence>MSAPHDTPQDTPHDDKHEHDDAYLSKDDTKNYAEQVGPNNDSIELKRNLKGRHLQMIALGGIIGPGYFVGLGNGFTNGGPAGLLIGFGIVGFLLWCVMQSLGEMAAFISMTGSFTNYTGRFLDPALAFAVGWIYYFLWICILATEYNNLGLVLTFWKSAMPGWGFIIVFWVFFMCLVMLGVGTFGEVEFAITAVKLLFIVAFFLCSVLISSGAIGNQGPVGFRYYKDPGPFSNGVVGVFKVFVYAANLYAGSEMIGLTAGESENPARDVPKAIKMVFWRIIIVFIGGIFFISLCVPWNDPNYLSASSKTARSPFVIAFMRAGLSRGGDVVNAVIVITIISAINGSLYVSSRNLTAMAHEGKAPKWMGKTTKWGVPWVALLIGNLLGLLALLNLSSSAGHVYTWLVNISGVGVFITWSLICASHIRFRQALKLQGVSLDELPFQAPLYPFGAWFGLVGCIFFVFFQGWTVFMPPFSVETFFMNYLNIPVFIVLAAGYKLVNKTKWIDLRHADLQSGRRDWQRPTAGEKVSWPKRILGSIIG</sequence>
<feature type="domain" description="Amino acid permease/ SLC12A" evidence="9">
    <location>
        <begin position="53"/>
        <end position="503"/>
    </location>
</feature>
<evidence type="ECO:0000256" key="4">
    <source>
        <dbReference type="ARBA" id="ARBA00022970"/>
    </source>
</evidence>